<dbReference type="RefSeq" id="WP_380921994.1">
    <property type="nucleotide sequence ID" value="NZ_JBHUPE010000006.1"/>
</dbReference>
<accession>A0ABW5YYP4</accession>
<dbReference type="Proteomes" id="UP001597509">
    <property type="component" value="Unassembled WGS sequence"/>
</dbReference>
<keyword evidence="2" id="KW-1185">Reference proteome</keyword>
<name>A0ABW5YYP4_9SPHI</name>
<organism evidence="1 2">
    <name type="scientific">Sphingobacterium anhuiense</name>
    <dbReference type="NCBI Taxonomy" id="493780"/>
    <lineage>
        <taxon>Bacteria</taxon>
        <taxon>Pseudomonadati</taxon>
        <taxon>Bacteroidota</taxon>
        <taxon>Sphingobacteriia</taxon>
        <taxon>Sphingobacteriales</taxon>
        <taxon>Sphingobacteriaceae</taxon>
        <taxon>Sphingobacterium</taxon>
    </lineage>
</organism>
<reference evidence="2" key="1">
    <citation type="journal article" date="2019" name="Int. J. Syst. Evol. Microbiol.">
        <title>The Global Catalogue of Microorganisms (GCM) 10K type strain sequencing project: providing services to taxonomists for standard genome sequencing and annotation.</title>
        <authorList>
            <consortium name="The Broad Institute Genomics Platform"/>
            <consortium name="The Broad Institute Genome Sequencing Center for Infectious Disease"/>
            <person name="Wu L."/>
            <person name="Ma J."/>
        </authorList>
    </citation>
    <scope>NUCLEOTIDE SEQUENCE [LARGE SCALE GENOMIC DNA]</scope>
    <source>
        <strain evidence="2">KCTC 22209</strain>
    </source>
</reference>
<gene>
    <name evidence="1" type="ORF">ACFS6I_15685</name>
</gene>
<sequence>MPKIPKERMAGKLVLYSYNLKKSEALNLPGDIGMLLAGRLYGFGLQVYILFVGPNMDIEIDKIWTRKVRIYKNIPLVAFVEEMSRFEGFTIKPWDCVTN</sequence>
<dbReference type="EMBL" id="JBHUPE010000006">
    <property type="protein sequence ID" value="MFD2905381.1"/>
    <property type="molecule type" value="Genomic_DNA"/>
</dbReference>
<comment type="caution">
    <text evidence="1">The sequence shown here is derived from an EMBL/GenBank/DDBJ whole genome shotgun (WGS) entry which is preliminary data.</text>
</comment>
<proteinExistence type="predicted"/>
<protein>
    <submittedName>
        <fullName evidence="1">Uncharacterized protein</fullName>
    </submittedName>
</protein>
<evidence type="ECO:0000313" key="2">
    <source>
        <dbReference type="Proteomes" id="UP001597509"/>
    </source>
</evidence>
<evidence type="ECO:0000313" key="1">
    <source>
        <dbReference type="EMBL" id="MFD2905381.1"/>
    </source>
</evidence>